<dbReference type="GO" id="GO:0005634">
    <property type="term" value="C:nucleus"/>
    <property type="evidence" value="ECO:0007669"/>
    <property type="project" value="UniProtKB-SubCell"/>
</dbReference>
<dbReference type="PANTHER" id="PTHR37534">
    <property type="entry name" value="TRANSCRIPTIONAL ACTIVATOR PROTEIN UGA3"/>
    <property type="match status" value="1"/>
</dbReference>
<dbReference type="PANTHER" id="PTHR37534:SF2">
    <property type="entry name" value="N-ACETYLTRANSFERASE DOMAIN-CONTAINING PROTEIN"/>
    <property type="match status" value="1"/>
</dbReference>
<dbReference type="GO" id="GO:0000976">
    <property type="term" value="F:transcription cis-regulatory region binding"/>
    <property type="evidence" value="ECO:0007669"/>
    <property type="project" value="TreeGrafter"/>
</dbReference>
<evidence type="ECO:0000256" key="1">
    <source>
        <dbReference type="ARBA" id="ARBA00004123"/>
    </source>
</evidence>
<name>A0AAN7VY58_9PEZI</name>
<dbReference type="Proteomes" id="UP001310594">
    <property type="component" value="Unassembled WGS sequence"/>
</dbReference>
<dbReference type="Pfam" id="PF11951">
    <property type="entry name" value="Fungal_trans_2"/>
    <property type="match status" value="1"/>
</dbReference>
<protein>
    <submittedName>
        <fullName evidence="3">Uncharacterized protein</fullName>
    </submittedName>
</protein>
<dbReference type="EMBL" id="JAVRQU010000013">
    <property type="protein sequence ID" value="KAK5695771.1"/>
    <property type="molecule type" value="Genomic_DNA"/>
</dbReference>
<dbReference type="CDD" id="cd12148">
    <property type="entry name" value="fungal_TF_MHR"/>
    <property type="match status" value="1"/>
</dbReference>
<accession>A0AAN7VY58</accession>
<keyword evidence="2" id="KW-0539">Nucleus</keyword>
<evidence type="ECO:0000313" key="3">
    <source>
        <dbReference type="EMBL" id="KAK5695771.1"/>
    </source>
</evidence>
<evidence type="ECO:0000313" key="4">
    <source>
        <dbReference type="Proteomes" id="UP001310594"/>
    </source>
</evidence>
<gene>
    <name evidence="3" type="ORF">LTR97_008191</name>
</gene>
<comment type="caution">
    <text evidence="3">The sequence shown here is derived from an EMBL/GenBank/DDBJ whole genome shotgun (WGS) entry which is preliminary data.</text>
</comment>
<dbReference type="AlphaFoldDB" id="A0AAN7VY58"/>
<evidence type="ECO:0000256" key="2">
    <source>
        <dbReference type="ARBA" id="ARBA00023242"/>
    </source>
</evidence>
<proteinExistence type="predicted"/>
<dbReference type="GO" id="GO:0003700">
    <property type="term" value="F:DNA-binding transcription factor activity"/>
    <property type="evidence" value="ECO:0007669"/>
    <property type="project" value="TreeGrafter"/>
</dbReference>
<reference evidence="3" key="1">
    <citation type="submission" date="2023-08" db="EMBL/GenBank/DDBJ databases">
        <title>Black Yeasts Isolated from many extreme environments.</title>
        <authorList>
            <person name="Coleine C."/>
            <person name="Stajich J.E."/>
            <person name="Selbmann L."/>
        </authorList>
    </citation>
    <scope>NUCLEOTIDE SEQUENCE</scope>
    <source>
        <strain evidence="3">CCFEE 5810</strain>
    </source>
</reference>
<comment type="subcellular location">
    <subcellularLocation>
        <location evidence="1">Nucleus</location>
    </subcellularLocation>
</comment>
<sequence length="376" mass="42102">MEPQLFSAYPVRDEQSARLIRHFIRVVSQFFDFCDEQRHFARTVPERARSDVTLANAMMACAARHLSLTEGLDRTIADACYQKCLEAFIPAIATRVDDETMLAVTVILRFMEELEVPITGRDSQDHLMGTQAIVRTYEQHSDIQADTSGLLRAAKMAALRQDMYMSLTTQRPMMLTRRGMFPQTSEGMPEQWSDDEWANAAVGHCSDVLEYVFSVEQRSIDRYQILQAANEEWRLSKPASFAPYYVDHSPGSASPNLSFVADWHTMGSMYNLLASLLLKAHDPTLPRLGPSRRIAVASADEEIRKSTLAMAGIARSNPDTQSALLVASMAIAMFGDRLTAQAEQQAVDHVLEQTQAKCGWPTGAARQMLQTAWQCV</sequence>
<organism evidence="3 4">
    <name type="scientific">Elasticomyces elasticus</name>
    <dbReference type="NCBI Taxonomy" id="574655"/>
    <lineage>
        <taxon>Eukaryota</taxon>
        <taxon>Fungi</taxon>
        <taxon>Dikarya</taxon>
        <taxon>Ascomycota</taxon>
        <taxon>Pezizomycotina</taxon>
        <taxon>Dothideomycetes</taxon>
        <taxon>Dothideomycetidae</taxon>
        <taxon>Mycosphaerellales</taxon>
        <taxon>Teratosphaeriaceae</taxon>
        <taxon>Elasticomyces</taxon>
    </lineage>
</organism>
<dbReference type="InterPro" id="IPR021858">
    <property type="entry name" value="Fun_TF"/>
</dbReference>
<dbReference type="GO" id="GO:0045944">
    <property type="term" value="P:positive regulation of transcription by RNA polymerase II"/>
    <property type="evidence" value="ECO:0007669"/>
    <property type="project" value="TreeGrafter"/>
</dbReference>